<protein>
    <submittedName>
        <fullName evidence="3">Uncharacterized protein</fullName>
    </submittedName>
</protein>
<dbReference type="PANTHER" id="PTHR35046">
    <property type="entry name" value="ZINC KNUCKLE (CCHC-TYPE) FAMILY PROTEIN"/>
    <property type="match status" value="1"/>
</dbReference>
<evidence type="ECO:0000256" key="1">
    <source>
        <dbReference type="SAM" id="Coils"/>
    </source>
</evidence>
<reference evidence="3" key="1">
    <citation type="submission" date="2018-05" db="EMBL/GenBank/DDBJ databases">
        <title>Draft genome of Mucuna pruriens seed.</title>
        <authorList>
            <person name="Nnadi N.E."/>
            <person name="Vos R."/>
            <person name="Hasami M.H."/>
            <person name="Devisetty U.K."/>
            <person name="Aguiy J.C."/>
        </authorList>
    </citation>
    <scope>NUCLEOTIDE SEQUENCE [LARGE SCALE GENOMIC DNA]</scope>
    <source>
        <strain evidence="3">JCA_2017</strain>
    </source>
</reference>
<dbReference type="EMBL" id="QJKJ01011788">
    <property type="protein sequence ID" value="RDX70232.1"/>
    <property type="molecule type" value="Genomic_DNA"/>
</dbReference>
<dbReference type="CDD" id="cd00303">
    <property type="entry name" value="retropepsin_like"/>
    <property type="match status" value="1"/>
</dbReference>
<evidence type="ECO:0000313" key="4">
    <source>
        <dbReference type="Proteomes" id="UP000257109"/>
    </source>
</evidence>
<feature type="non-terminal residue" evidence="3">
    <location>
        <position position="1"/>
    </location>
</feature>
<keyword evidence="1" id="KW-0175">Coiled coil</keyword>
<evidence type="ECO:0000313" key="3">
    <source>
        <dbReference type="EMBL" id="RDX70232.1"/>
    </source>
</evidence>
<proteinExistence type="predicted"/>
<evidence type="ECO:0000256" key="2">
    <source>
        <dbReference type="SAM" id="MobiDB-lite"/>
    </source>
</evidence>
<organism evidence="3 4">
    <name type="scientific">Mucuna pruriens</name>
    <name type="common">Velvet bean</name>
    <name type="synonym">Dolichos pruriens</name>
    <dbReference type="NCBI Taxonomy" id="157652"/>
    <lineage>
        <taxon>Eukaryota</taxon>
        <taxon>Viridiplantae</taxon>
        <taxon>Streptophyta</taxon>
        <taxon>Embryophyta</taxon>
        <taxon>Tracheophyta</taxon>
        <taxon>Spermatophyta</taxon>
        <taxon>Magnoliopsida</taxon>
        <taxon>eudicotyledons</taxon>
        <taxon>Gunneridae</taxon>
        <taxon>Pentapetalae</taxon>
        <taxon>rosids</taxon>
        <taxon>fabids</taxon>
        <taxon>Fabales</taxon>
        <taxon>Fabaceae</taxon>
        <taxon>Papilionoideae</taxon>
        <taxon>50 kb inversion clade</taxon>
        <taxon>NPAAA clade</taxon>
        <taxon>indigoferoid/millettioid clade</taxon>
        <taxon>Phaseoleae</taxon>
        <taxon>Mucuna</taxon>
    </lineage>
</organism>
<accession>A0A371EW21</accession>
<dbReference type="PANTHER" id="PTHR35046:SF9">
    <property type="entry name" value="RNA-DIRECTED DNA POLYMERASE"/>
    <property type="match status" value="1"/>
</dbReference>
<gene>
    <name evidence="3" type="ORF">CR513_50550</name>
</gene>
<keyword evidence="4" id="KW-1185">Reference proteome</keyword>
<dbReference type="OrthoDB" id="1747743at2759"/>
<name>A0A371EW21_MUCPR</name>
<feature type="region of interest" description="Disordered" evidence="2">
    <location>
        <begin position="1"/>
        <end position="20"/>
    </location>
</feature>
<comment type="caution">
    <text evidence="3">The sequence shown here is derived from an EMBL/GenBank/DDBJ whole genome shotgun (WGS) entry which is preliminary data.</text>
</comment>
<dbReference type="Proteomes" id="UP000257109">
    <property type="component" value="Unassembled WGS sequence"/>
</dbReference>
<sequence>MNFRDNGDIESEISKGEEYSSEEVPYEGGLLMVRRLISSFIEDNQFQNENIFHLRYMIQGKCCSLIIDGGSTVNVASQRLVEKLCFHTIPHPKPYKLQLLSEKGEMDKYKDEIFCDVVPIEAIYVILERPSQFDRKVIPNGVTSKFSFVYKGNKVTLKPLTLRRVIEDQITMEKREEKKEKIKSERSKIKKDMKNQNESILVSRKSIKNVLLNKKEPLLLLPTNMYLVLNSPLENLLDIFSKKMPRGLPTVKGIEKEIDFMPGAHYQC</sequence>
<dbReference type="AlphaFoldDB" id="A0A371EW21"/>
<feature type="coiled-coil region" evidence="1">
    <location>
        <begin position="172"/>
        <end position="199"/>
    </location>
</feature>